<evidence type="ECO:0000313" key="1">
    <source>
        <dbReference type="EMBL" id="PZO43324.1"/>
    </source>
</evidence>
<comment type="caution">
    <text evidence="1">The sequence shown here is derived from an EMBL/GenBank/DDBJ whole genome shotgun (WGS) entry which is preliminary data.</text>
</comment>
<proteinExistence type="predicted"/>
<reference evidence="1 2" key="2">
    <citation type="submission" date="2018-06" db="EMBL/GenBank/DDBJ databases">
        <title>Metagenomic assembly of (sub)arctic Cyanobacteria and their associated microbiome from non-axenic cultures.</title>
        <authorList>
            <person name="Baurain D."/>
        </authorList>
    </citation>
    <scope>NUCLEOTIDE SEQUENCE [LARGE SCALE GENOMIC DNA]</scope>
    <source>
        <strain evidence="1">ULC066bin1</strain>
    </source>
</reference>
<dbReference type="EMBL" id="QBML01000005">
    <property type="protein sequence ID" value="PZO43324.1"/>
    <property type="molecule type" value="Genomic_DNA"/>
</dbReference>
<dbReference type="Pfam" id="PF11341">
    <property type="entry name" value="DUF3143"/>
    <property type="match status" value="1"/>
</dbReference>
<name>A0A2W4WE08_9CYAN</name>
<evidence type="ECO:0000313" key="2">
    <source>
        <dbReference type="Proteomes" id="UP000249467"/>
    </source>
</evidence>
<dbReference type="Proteomes" id="UP000249467">
    <property type="component" value="Unassembled WGS sequence"/>
</dbReference>
<reference evidence="1 2" key="1">
    <citation type="submission" date="2018-04" db="EMBL/GenBank/DDBJ databases">
        <authorList>
            <person name="Go L.Y."/>
            <person name="Mitchell J.A."/>
        </authorList>
    </citation>
    <scope>NUCLEOTIDE SEQUENCE [LARGE SCALE GENOMIC DNA]</scope>
    <source>
        <strain evidence="1">ULC066bin1</strain>
    </source>
</reference>
<organism evidence="1 2">
    <name type="scientific">Pseudanabaena frigida</name>
    <dbReference type="NCBI Taxonomy" id="945775"/>
    <lineage>
        <taxon>Bacteria</taxon>
        <taxon>Bacillati</taxon>
        <taxon>Cyanobacteriota</taxon>
        <taxon>Cyanophyceae</taxon>
        <taxon>Pseudanabaenales</taxon>
        <taxon>Pseudanabaenaceae</taxon>
        <taxon>Pseudanabaena</taxon>
    </lineage>
</organism>
<sequence>MVLPSPTTPLYNHPLPALEAWLDEQGCYQDRSNPNIWRVTRSSWQAEIIMDTEDIRVRYIQDAFGGKEIQRAFPYSLSRQDVEDAIFTGP</sequence>
<accession>A0A2W4WE08</accession>
<protein>
    <submittedName>
        <fullName evidence="1">DUF3143 domain-containing protein</fullName>
    </submittedName>
</protein>
<dbReference type="InterPro" id="IPR021489">
    <property type="entry name" value="DUF3143"/>
</dbReference>
<dbReference type="AlphaFoldDB" id="A0A2W4WE08"/>
<gene>
    <name evidence="1" type="ORF">DCF19_05085</name>
</gene>
<dbReference type="PANTHER" id="PTHR35765:SF2">
    <property type="entry name" value="OS05G0569200 PROTEIN"/>
    <property type="match status" value="1"/>
</dbReference>
<dbReference type="PANTHER" id="PTHR35765">
    <property type="entry name" value="OS05G0569200 PROTEIN"/>
    <property type="match status" value="1"/>
</dbReference>